<proteinExistence type="inferred from homology"/>
<dbReference type="Pfam" id="PF01276">
    <property type="entry name" value="OKR_DC_1"/>
    <property type="match status" value="1"/>
</dbReference>
<protein>
    <submittedName>
        <fullName evidence="8">Aminotransferase class I/II-fold pyridoxal phosphate-dependent enzyme</fullName>
    </submittedName>
</protein>
<gene>
    <name evidence="8" type="ORF">KA717_29600</name>
</gene>
<feature type="domain" description="Orn/Lys/Arg decarboxylase C-terminal" evidence="7">
    <location>
        <begin position="415"/>
        <end position="469"/>
    </location>
</feature>
<dbReference type="CDD" id="cd00615">
    <property type="entry name" value="Orn_deC_like"/>
    <property type="match status" value="1"/>
</dbReference>
<dbReference type="GO" id="GO:0008483">
    <property type="term" value="F:transaminase activity"/>
    <property type="evidence" value="ECO:0007669"/>
    <property type="project" value="UniProtKB-KW"/>
</dbReference>
<dbReference type="InterPro" id="IPR015424">
    <property type="entry name" value="PyrdxlP-dep_Trfase"/>
</dbReference>
<evidence type="ECO:0000256" key="5">
    <source>
        <dbReference type="ARBA" id="ARBA00023239"/>
    </source>
</evidence>
<dbReference type="Pfam" id="PF03711">
    <property type="entry name" value="OKR_DC_1_C"/>
    <property type="match status" value="1"/>
</dbReference>
<dbReference type="InterPro" id="IPR052357">
    <property type="entry name" value="Orn_Lys_Arg_decarboxylase-I"/>
</dbReference>
<evidence type="ECO:0000313" key="8">
    <source>
        <dbReference type="EMBL" id="UXE59825.1"/>
    </source>
</evidence>
<reference evidence="8" key="1">
    <citation type="submission" date="2021-04" db="EMBL/GenBank/DDBJ databases">
        <title>Genome sequence of Woronichinia naegeliana from Washington state freshwater lake bloom.</title>
        <authorList>
            <person name="Dreher T.W."/>
        </authorList>
    </citation>
    <scope>NUCLEOTIDE SEQUENCE</scope>
    <source>
        <strain evidence="8">WA131</strain>
    </source>
</reference>
<comment type="cofactor">
    <cofactor evidence="1">
        <name>pyridoxal 5'-phosphate</name>
        <dbReference type="ChEBI" id="CHEBI:597326"/>
    </cofactor>
</comment>
<dbReference type="KEGG" id="wna:KA717_29600"/>
<keyword evidence="4" id="KW-0663">Pyridoxal phosphate</keyword>
<dbReference type="PANTHER" id="PTHR43277:SF4">
    <property type="entry name" value="ARGININE DECARBOXYLASE"/>
    <property type="match status" value="1"/>
</dbReference>
<evidence type="ECO:0000259" key="7">
    <source>
        <dbReference type="Pfam" id="PF03711"/>
    </source>
</evidence>
<organism evidence="8">
    <name type="scientific">Woronichinia naegeliana WA131</name>
    <dbReference type="NCBI Taxonomy" id="2824559"/>
    <lineage>
        <taxon>Bacteria</taxon>
        <taxon>Bacillati</taxon>
        <taxon>Cyanobacteriota</taxon>
        <taxon>Cyanophyceae</taxon>
        <taxon>Synechococcales</taxon>
        <taxon>Coelosphaeriaceae</taxon>
        <taxon>Woronichinia</taxon>
    </lineage>
</organism>
<evidence type="ECO:0000256" key="1">
    <source>
        <dbReference type="ARBA" id="ARBA00001933"/>
    </source>
</evidence>
<dbReference type="Proteomes" id="UP001065613">
    <property type="component" value="Chromosome"/>
</dbReference>
<evidence type="ECO:0000256" key="2">
    <source>
        <dbReference type="ARBA" id="ARBA00010671"/>
    </source>
</evidence>
<dbReference type="Gene3D" id="3.90.100.10">
    <property type="entry name" value="Orn/Lys/Arg decarboxylase, C-terminal domain"/>
    <property type="match status" value="1"/>
</dbReference>
<dbReference type="InterPro" id="IPR008286">
    <property type="entry name" value="Prn/Lys/Arg_de-COase_C"/>
</dbReference>
<keyword evidence="8" id="KW-0032">Aminotransferase</keyword>
<dbReference type="PANTHER" id="PTHR43277">
    <property type="entry name" value="ARGININE DECARBOXYLASE"/>
    <property type="match status" value="1"/>
</dbReference>
<dbReference type="Gene3D" id="3.40.640.10">
    <property type="entry name" value="Type I PLP-dependent aspartate aminotransferase-like (Major domain)"/>
    <property type="match status" value="1"/>
</dbReference>
<sequence length="484" mass="52928">MYQQQQIPILQVLKQLVSQPDAAFYAPGHKRGQGISRILADFLGNRTFQADLPELPELDNLFAPRGVIQTAQSLAAEAWGADQTWFLVNGSTCGLIAAILATCGEGDKLLLPRNCHQSAIAGVIHAGVIPIFIEPAYDPVWDLAYSITPETLTCSLQRHPDAKAVLLLYPTYHGVGGNLAQLIKIAQAHHLPVIVDEAHAAHFHFHPDLPPSALSLGADLTIQSTHKLLGALSQASMLHCQGSRVKPERISQALQLVQSTSPNYLLLASLDVARYQMVTEGNILLSQTLELSYTVRDKLSKISGLRLLTHPVQALPGFQYLDPTRLTVDVSQWGLTGFEVDEILRQEFQVTAELPTLRQLTFIITFGNTVQDLEALWQAFTILGDRYSLLSNPLLTLPPLPHSPSLLSPRAAFFAETETVSQKAAIARISAELICPYPPGIPVLIPGEVITEEAINYLQQVMKLGGMISGCQDDSLEQFQVIVE</sequence>
<keyword evidence="5" id="KW-0456">Lyase</keyword>
<feature type="domain" description="Orn/Lys/Arg decarboxylases family 1 pyridoxal-P attachment site" evidence="6">
    <location>
        <begin position="8"/>
        <end position="369"/>
    </location>
</feature>
<name>A0A977KWF7_9CYAN</name>
<dbReference type="GO" id="GO:0016831">
    <property type="term" value="F:carboxy-lyase activity"/>
    <property type="evidence" value="ECO:0007669"/>
    <property type="project" value="UniProtKB-KW"/>
</dbReference>
<dbReference type="EMBL" id="CP073041">
    <property type="protein sequence ID" value="UXE59825.1"/>
    <property type="molecule type" value="Genomic_DNA"/>
</dbReference>
<accession>A0A977KWF7</accession>
<evidence type="ECO:0000259" key="6">
    <source>
        <dbReference type="Pfam" id="PF01276"/>
    </source>
</evidence>
<dbReference type="InterPro" id="IPR015421">
    <property type="entry name" value="PyrdxlP-dep_Trfase_major"/>
</dbReference>
<dbReference type="SUPFAM" id="SSF53383">
    <property type="entry name" value="PLP-dependent transferases"/>
    <property type="match status" value="1"/>
</dbReference>
<evidence type="ECO:0000256" key="4">
    <source>
        <dbReference type="ARBA" id="ARBA00022898"/>
    </source>
</evidence>
<comment type="similarity">
    <text evidence="2">Belongs to the Orn/Lys/Arg decarboxylase class-I family.</text>
</comment>
<evidence type="ECO:0000256" key="3">
    <source>
        <dbReference type="ARBA" id="ARBA00022793"/>
    </source>
</evidence>
<keyword evidence="3" id="KW-0210">Decarboxylase</keyword>
<keyword evidence="8" id="KW-0808">Transferase</keyword>
<dbReference type="AlphaFoldDB" id="A0A977KWF7"/>
<dbReference type="InterPro" id="IPR000310">
    <property type="entry name" value="Orn/Lys/Arg_deCO2ase_major_dom"/>
</dbReference>